<dbReference type="EnsemblPlants" id="OBART03G27970.1">
    <property type="protein sequence ID" value="OBART03G27970.1"/>
    <property type="gene ID" value="OBART03G27970"/>
</dbReference>
<dbReference type="HOGENOM" id="CLU_2430558_0_0_1"/>
<dbReference type="PaxDb" id="65489-OBART03G27970.1"/>
<keyword evidence="3" id="KW-1185">Reference proteome</keyword>
<proteinExistence type="predicted"/>
<evidence type="ECO:0000256" key="1">
    <source>
        <dbReference type="SAM" id="MobiDB-lite"/>
    </source>
</evidence>
<reference evidence="2" key="1">
    <citation type="journal article" date="2009" name="Rice">
        <title>De Novo Next Generation Sequencing of Plant Genomes.</title>
        <authorList>
            <person name="Rounsley S."/>
            <person name="Marri P.R."/>
            <person name="Yu Y."/>
            <person name="He R."/>
            <person name="Sisneros N."/>
            <person name="Goicoechea J.L."/>
            <person name="Lee S.J."/>
            <person name="Angelova A."/>
            <person name="Kudrna D."/>
            <person name="Luo M."/>
            <person name="Affourtit J."/>
            <person name="Desany B."/>
            <person name="Knight J."/>
            <person name="Niazi F."/>
            <person name="Egholm M."/>
            <person name="Wing R.A."/>
        </authorList>
    </citation>
    <scope>NUCLEOTIDE SEQUENCE [LARGE SCALE GENOMIC DNA]</scope>
    <source>
        <strain evidence="2">cv. IRGC 105608</strain>
    </source>
</reference>
<evidence type="ECO:0000313" key="3">
    <source>
        <dbReference type="Proteomes" id="UP000026960"/>
    </source>
</evidence>
<feature type="region of interest" description="Disordered" evidence="1">
    <location>
        <begin position="1"/>
        <end position="31"/>
    </location>
</feature>
<name>A0A0D3FLY0_9ORYZ</name>
<accession>A0A0D3FLY0</accession>
<evidence type="ECO:0000313" key="2">
    <source>
        <dbReference type="EnsemblPlants" id="OBART03G27970.1"/>
    </source>
</evidence>
<feature type="region of interest" description="Disordered" evidence="1">
    <location>
        <begin position="56"/>
        <end position="91"/>
    </location>
</feature>
<reference evidence="2" key="2">
    <citation type="submission" date="2015-03" db="UniProtKB">
        <authorList>
            <consortium name="EnsemblPlants"/>
        </authorList>
    </citation>
    <scope>IDENTIFICATION</scope>
</reference>
<dbReference type="Gramene" id="OBART03G27970.1">
    <property type="protein sequence ID" value="OBART03G27970.1"/>
    <property type="gene ID" value="OBART03G27970"/>
</dbReference>
<protein>
    <submittedName>
        <fullName evidence="2">Uncharacterized protein</fullName>
    </submittedName>
</protein>
<organism evidence="2">
    <name type="scientific">Oryza barthii</name>
    <dbReference type="NCBI Taxonomy" id="65489"/>
    <lineage>
        <taxon>Eukaryota</taxon>
        <taxon>Viridiplantae</taxon>
        <taxon>Streptophyta</taxon>
        <taxon>Embryophyta</taxon>
        <taxon>Tracheophyta</taxon>
        <taxon>Spermatophyta</taxon>
        <taxon>Magnoliopsida</taxon>
        <taxon>Liliopsida</taxon>
        <taxon>Poales</taxon>
        <taxon>Poaceae</taxon>
        <taxon>BOP clade</taxon>
        <taxon>Oryzoideae</taxon>
        <taxon>Oryzeae</taxon>
        <taxon>Oryzinae</taxon>
        <taxon>Oryza</taxon>
    </lineage>
</organism>
<feature type="compositionally biased region" description="Low complexity" evidence="1">
    <location>
        <begin position="1"/>
        <end position="17"/>
    </location>
</feature>
<dbReference type="Proteomes" id="UP000026960">
    <property type="component" value="Chromosome 3"/>
</dbReference>
<dbReference type="AlphaFoldDB" id="A0A0D3FLY0"/>
<sequence>MTTTSTATTSLMTTAATHQYGGGGSASELNDIYDSTSTCQGQNLRNAQIVVDACEGREQHSKMPSMSQQLHESRVRVEASPADSPTPLVSP</sequence>